<proteinExistence type="predicted"/>
<reference evidence="1" key="1">
    <citation type="journal article" date="2018" name="Nat. Commun.">
        <title>Diversity and evolution of the emerging Pandoraviridae family.</title>
        <authorList>
            <person name="Legendre M."/>
            <person name="Fabre E."/>
            <person name="Poirot O."/>
            <person name="Jeudy S."/>
            <person name="Lartigue A."/>
            <person name="Alempic J.M."/>
            <person name="Beucher L."/>
            <person name="Philippe N."/>
            <person name="Bertaux L."/>
            <person name="Christo-Foroux E."/>
            <person name="Labadie K."/>
            <person name="Coute Y."/>
            <person name="Abergel C."/>
            <person name="Claverie J.M."/>
        </authorList>
    </citation>
    <scope>NUCLEOTIDE SEQUENCE [LARGE SCALE GENOMIC DNA]</scope>
    <source>
        <strain evidence="1">Neocaledonia</strain>
    </source>
</reference>
<organism evidence="1">
    <name type="scientific">Pandoravirus neocaledonia</name>
    <dbReference type="NCBI Taxonomy" id="2107708"/>
    <lineage>
        <taxon>Viruses</taxon>
        <taxon>Pandoravirus</taxon>
    </lineage>
</organism>
<gene>
    <name evidence="1" type="ORF">pneo_cds_707</name>
</gene>
<dbReference type="GeneID" id="36843027"/>
<protein>
    <submittedName>
        <fullName evidence="1">Uncharacterized protein</fullName>
    </submittedName>
</protein>
<sequence length="191" mass="21554">MMVATPLKHRPNPNRPFFSRYRVRGRKAAVPSIFFLRFAAAHARTRRRRHHYFVLHRRCQHTRFSFACHGDDGGHALSDRGKRPAHSTVLAWLFGLRRIAADHDWSPSVAIVLCNERKGACRSGCIPQRHDRGIDDDLLTPGKKPHYGVFLGRARLIALVASATTTAAVMKWLGRTASRPDHAGPGLWRPS</sequence>
<dbReference type="KEGG" id="vg:36843027"/>
<accession>A0A2U7UCY3</accession>
<dbReference type="Proteomes" id="UP000249287">
    <property type="component" value="Segment"/>
</dbReference>
<dbReference type="RefSeq" id="YP_009482317.1">
    <property type="nucleotide sequence ID" value="NC_037666.1"/>
</dbReference>
<name>A0A2U7UCY3_9VIRU</name>
<dbReference type="EMBL" id="MG011690">
    <property type="protein sequence ID" value="AVK76314.1"/>
    <property type="molecule type" value="Genomic_DNA"/>
</dbReference>
<evidence type="ECO:0000313" key="1">
    <source>
        <dbReference type="EMBL" id="AVK76314.1"/>
    </source>
</evidence>